<evidence type="ECO:0000313" key="1">
    <source>
        <dbReference type="EMBL" id="CAG6617362.1"/>
    </source>
</evidence>
<proteinExistence type="predicted"/>
<dbReference type="AlphaFoldDB" id="A0A8D8PW22"/>
<dbReference type="EMBL" id="HBUF01038588">
    <property type="protein sequence ID" value="CAG6617365.1"/>
    <property type="molecule type" value="Transcribed_RNA"/>
</dbReference>
<dbReference type="EMBL" id="HBUF01038587">
    <property type="protein sequence ID" value="CAG6617362.1"/>
    <property type="molecule type" value="Transcribed_RNA"/>
</dbReference>
<reference evidence="1" key="1">
    <citation type="submission" date="2021-05" db="EMBL/GenBank/DDBJ databases">
        <authorList>
            <person name="Alioto T."/>
            <person name="Alioto T."/>
            <person name="Gomez Garrido J."/>
        </authorList>
    </citation>
    <scope>NUCLEOTIDE SEQUENCE</scope>
</reference>
<sequence length="107" mass="12437">MKLRLSSGTPGDCHKMSCLFKTESWSPEGDCVHFVLILKIKPLAGSNRKRMDFRFYTSATLTSSRLWRHVLRLELRSCSKMWTTLILSLKTSLIRKFIMIRADLMLV</sequence>
<organism evidence="1">
    <name type="scientific">Cacopsylla melanoneura</name>
    <dbReference type="NCBI Taxonomy" id="428564"/>
    <lineage>
        <taxon>Eukaryota</taxon>
        <taxon>Metazoa</taxon>
        <taxon>Ecdysozoa</taxon>
        <taxon>Arthropoda</taxon>
        <taxon>Hexapoda</taxon>
        <taxon>Insecta</taxon>
        <taxon>Pterygota</taxon>
        <taxon>Neoptera</taxon>
        <taxon>Paraneoptera</taxon>
        <taxon>Hemiptera</taxon>
        <taxon>Sternorrhyncha</taxon>
        <taxon>Psylloidea</taxon>
        <taxon>Psyllidae</taxon>
        <taxon>Psyllinae</taxon>
        <taxon>Cacopsylla</taxon>
    </lineage>
</organism>
<name>A0A8D8PW22_9HEMI</name>
<protein>
    <submittedName>
        <fullName evidence="1">Uncharacterized protein</fullName>
    </submittedName>
</protein>
<accession>A0A8D8PW22</accession>